<evidence type="ECO:0000313" key="2">
    <source>
        <dbReference type="EMBL" id="KAF2007143.1"/>
    </source>
</evidence>
<reference evidence="2" key="1">
    <citation type="journal article" date="2020" name="Stud. Mycol.">
        <title>101 Dothideomycetes genomes: a test case for predicting lifestyles and emergence of pathogens.</title>
        <authorList>
            <person name="Haridas S."/>
            <person name="Albert R."/>
            <person name="Binder M."/>
            <person name="Bloem J."/>
            <person name="Labutti K."/>
            <person name="Salamov A."/>
            <person name="Andreopoulos B."/>
            <person name="Baker S."/>
            <person name="Barry K."/>
            <person name="Bills G."/>
            <person name="Bluhm B."/>
            <person name="Cannon C."/>
            <person name="Castanera R."/>
            <person name="Culley D."/>
            <person name="Daum C."/>
            <person name="Ezra D."/>
            <person name="Gonzalez J."/>
            <person name="Henrissat B."/>
            <person name="Kuo A."/>
            <person name="Liang C."/>
            <person name="Lipzen A."/>
            <person name="Lutzoni F."/>
            <person name="Magnuson J."/>
            <person name="Mondo S."/>
            <person name="Nolan M."/>
            <person name="Ohm R."/>
            <person name="Pangilinan J."/>
            <person name="Park H.-J."/>
            <person name="Ramirez L."/>
            <person name="Alfaro M."/>
            <person name="Sun H."/>
            <person name="Tritt A."/>
            <person name="Yoshinaga Y."/>
            <person name="Zwiers L.-H."/>
            <person name="Turgeon B."/>
            <person name="Goodwin S."/>
            <person name="Spatafora J."/>
            <person name="Crous P."/>
            <person name="Grigoriev I."/>
        </authorList>
    </citation>
    <scope>NUCLEOTIDE SEQUENCE</scope>
    <source>
        <strain evidence="2">CBS 123094</strain>
    </source>
</reference>
<organism evidence="2 3">
    <name type="scientific">Amniculicola lignicola CBS 123094</name>
    <dbReference type="NCBI Taxonomy" id="1392246"/>
    <lineage>
        <taxon>Eukaryota</taxon>
        <taxon>Fungi</taxon>
        <taxon>Dikarya</taxon>
        <taxon>Ascomycota</taxon>
        <taxon>Pezizomycotina</taxon>
        <taxon>Dothideomycetes</taxon>
        <taxon>Pleosporomycetidae</taxon>
        <taxon>Pleosporales</taxon>
        <taxon>Amniculicolaceae</taxon>
        <taxon>Amniculicola</taxon>
    </lineage>
</organism>
<gene>
    <name evidence="2" type="ORF">P154DRAFT_183940</name>
</gene>
<sequence length="274" mass="30213">MAQDTGYNNEELMRILSTLASVSNTPQPDQSHQQPGLPYQPHPFPAPGSNAHAAHAQPYDPTQAHISHTPPPVVQDPRLANRQAQPQHRDPPKPQQLEPAKEPSYVPVQDVSTITEWKFGLRALNTNAAQNPEFGASISKLIKDQDRNTKDWAQGRTRILAEQKMKRENEAASRASISLPGLLDNTPAVRTPALEAQELTTYDAKVYRATLRLTTAQSQTLSDLGVPFFNVRPDLIVLEAGSSVADDGHAKIGKGHLLELQRKVLNHLMELYGD</sequence>
<protein>
    <submittedName>
        <fullName evidence="2">Uncharacterized protein</fullName>
    </submittedName>
</protein>
<dbReference type="EMBL" id="ML977558">
    <property type="protein sequence ID" value="KAF2007143.1"/>
    <property type="molecule type" value="Genomic_DNA"/>
</dbReference>
<proteinExistence type="predicted"/>
<evidence type="ECO:0000256" key="1">
    <source>
        <dbReference type="SAM" id="MobiDB-lite"/>
    </source>
</evidence>
<evidence type="ECO:0000313" key="3">
    <source>
        <dbReference type="Proteomes" id="UP000799779"/>
    </source>
</evidence>
<dbReference type="Proteomes" id="UP000799779">
    <property type="component" value="Unassembled WGS sequence"/>
</dbReference>
<feature type="compositionally biased region" description="Polar residues" evidence="1">
    <location>
        <begin position="18"/>
        <end position="34"/>
    </location>
</feature>
<dbReference type="Pfam" id="PF10454">
    <property type="entry name" value="DUF2458"/>
    <property type="match status" value="1"/>
</dbReference>
<name>A0A6A5WZ79_9PLEO</name>
<dbReference type="AlphaFoldDB" id="A0A6A5WZ79"/>
<dbReference type="InterPro" id="IPR018858">
    <property type="entry name" value="DUF2458"/>
</dbReference>
<keyword evidence="3" id="KW-1185">Reference proteome</keyword>
<feature type="region of interest" description="Disordered" evidence="1">
    <location>
        <begin position="18"/>
        <end position="107"/>
    </location>
</feature>
<dbReference type="OrthoDB" id="5363415at2759"/>
<accession>A0A6A5WZ79</accession>